<dbReference type="RefSeq" id="WP_238183732.1">
    <property type="nucleotide sequence ID" value="NZ_BPRB01000193.1"/>
</dbReference>
<proteinExistence type="inferred from homology"/>
<organism evidence="3 4">
    <name type="scientific">Methylobacterium trifolii</name>
    <dbReference type="NCBI Taxonomy" id="1003092"/>
    <lineage>
        <taxon>Bacteria</taxon>
        <taxon>Pseudomonadati</taxon>
        <taxon>Pseudomonadota</taxon>
        <taxon>Alphaproteobacteria</taxon>
        <taxon>Hyphomicrobiales</taxon>
        <taxon>Methylobacteriaceae</taxon>
        <taxon>Methylobacterium</taxon>
    </lineage>
</organism>
<evidence type="ECO:0000313" key="3">
    <source>
        <dbReference type="EMBL" id="GJE61161.1"/>
    </source>
</evidence>
<dbReference type="PANTHER" id="PTHR33755">
    <property type="entry name" value="TOXIN PARE1-RELATED"/>
    <property type="match status" value="1"/>
</dbReference>
<protein>
    <submittedName>
        <fullName evidence="3">Toxin RelE4</fullName>
    </submittedName>
</protein>
<dbReference type="Pfam" id="PF05016">
    <property type="entry name" value="ParE_toxin"/>
    <property type="match status" value="1"/>
</dbReference>
<sequence>MKLRLTPRAENDLFEIAAYLVARNPQAARRVEDALQDGFALIATYPHVGHVLREGVRRLALPRYPYLIFYGVREADDAVDVFAVRHAARRDEE</sequence>
<accession>A0ABQ4U332</accession>
<name>A0ABQ4U332_9HYPH</name>
<evidence type="ECO:0000313" key="4">
    <source>
        <dbReference type="Proteomes" id="UP001055057"/>
    </source>
</evidence>
<evidence type="ECO:0000256" key="1">
    <source>
        <dbReference type="ARBA" id="ARBA00006226"/>
    </source>
</evidence>
<comment type="caution">
    <text evidence="3">The sequence shown here is derived from an EMBL/GenBank/DDBJ whole genome shotgun (WGS) entry which is preliminary data.</text>
</comment>
<gene>
    <name evidence="3" type="primary">relE4</name>
    <name evidence="3" type="ORF">MPOCJGCO_3282</name>
</gene>
<reference evidence="3" key="1">
    <citation type="journal article" date="2021" name="Front. Microbiol.">
        <title>Comprehensive Comparative Genomics and Phenotyping of Methylobacterium Species.</title>
        <authorList>
            <person name="Alessa O."/>
            <person name="Ogura Y."/>
            <person name="Fujitani Y."/>
            <person name="Takami H."/>
            <person name="Hayashi T."/>
            <person name="Sahin N."/>
            <person name="Tani A."/>
        </authorList>
    </citation>
    <scope>NUCLEOTIDE SEQUENCE</scope>
    <source>
        <strain evidence="3">DSM 23632</strain>
    </source>
</reference>
<reference evidence="3" key="2">
    <citation type="submission" date="2021-08" db="EMBL/GenBank/DDBJ databases">
        <authorList>
            <person name="Tani A."/>
            <person name="Ola A."/>
            <person name="Ogura Y."/>
            <person name="Katsura K."/>
            <person name="Hayashi T."/>
        </authorList>
    </citation>
    <scope>NUCLEOTIDE SEQUENCE</scope>
    <source>
        <strain evidence="3">DSM 23632</strain>
    </source>
</reference>
<dbReference type="InterPro" id="IPR035093">
    <property type="entry name" value="RelE/ParE_toxin_dom_sf"/>
</dbReference>
<dbReference type="Proteomes" id="UP001055057">
    <property type="component" value="Unassembled WGS sequence"/>
</dbReference>
<dbReference type="Gene3D" id="3.30.2310.20">
    <property type="entry name" value="RelE-like"/>
    <property type="match status" value="1"/>
</dbReference>
<keyword evidence="2" id="KW-1277">Toxin-antitoxin system</keyword>
<dbReference type="EMBL" id="BPRB01000193">
    <property type="protein sequence ID" value="GJE61161.1"/>
    <property type="molecule type" value="Genomic_DNA"/>
</dbReference>
<dbReference type="InterPro" id="IPR051803">
    <property type="entry name" value="TA_system_RelE-like_toxin"/>
</dbReference>
<evidence type="ECO:0000256" key="2">
    <source>
        <dbReference type="ARBA" id="ARBA00022649"/>
    </source>
</evidence>
<keyword evidence="4" id="KW-1185">Reference proteome</keyword>
<dbReference type="InterPro" id="IPR007712">
    <property type="entry name" value="RelE/ParE_toxin"/>
</dbReference>
<comment type="similarity">
    <text evidence="1">Belongs to the RelE toxin family.</text>
</comment>